<evidence type="ECO:0000313" key="2">
    <source>
        <dbReference type="Proteomes" id="UP000001514"/>
    </source>
</evidence>
<dbReference type="KEGG" id="smo:SELMODRAFT_428270"/>
<evidence type="ECO:0000313" key="1">
    <source>
        <dbReference type="EMBL" id="EFJ09229.1"/>
    </source>
</evidence>
<accession>D8T2A5</accession>
<name>D8T2A5_SELML</name>
<gene>
    <name evidence="1" type="ORF">SELMODRAFT_428270</name>
</gene>
<keyword evidence="2" id="KW-1185">Reference proteome</keyword>
<reference evidence="1 2" key="1">
    <citation type="journal article" date="2011" name="Science">
        <title>The Selaginella genome identifies genetic changes associated with the evolution of vascular plants.</title>
        <authorList>
            <person name="Banks J.A."/>
            <person name="Nishiyama T."/>
            <person name="Hasebe M."/>
            <person name="Bowman J.L."/>
            <person name="Gribskov M."/>
            <person name="dePamphilis C."/>
            <person name="Albert V.A."/>
            <person name="Aono N."/>
            <person name="Aoyama T."/>
            <person name="Ambrose B.A."/>
            <person name="Ashton N.W."/>
            <person name="Axtell M.J."/>
            <person name="Barker E."/>
            <person name="Barker M.S."/>
            <person name="Bennetzen J.L."/>
            <person name="Bonawitz N.D."/>
            <person name="Chapple C."/>
            <person name="Cheng C."/>
            <person name="Correa L.G."/>
            <person name="Dacre M."/>
            <person name="DeBarry J."/>
            <person name="Dreyer I."/>
            <person name="Elias M."/>
            <person name="Engstrom E.M."/>
            <person name="Estelle M."/>
            <person name="Feng L."/>
            <person name="Finet C."/>
            <person name="Floyd S.K."/>
            <person name="Frommer W.B."/>
            <person name="Fujita T."/>
            <person name="Gramzow L."/>
            <person name="Gutensohn M."/>
            <person name="Harholt J."/>
            <person name="Hattori M."/>
            <person name="Heyl A."/>
            <person name="Hirai T."/>
            <person name="Hiwatashi Y."/>
            <person name="Ishikawa M."/>
            <person name="Iwata M."/>
            <person name="Karol K.G."/>
            <person name="Koehler B."/>
            <person name="Kolukisaoglu U."/>
            <person name="Kubo M."/>
            <person name="Kurata T."/>
            <person name="Lalonde S."/>
            <person name="Li K."/>
            <person name="Li Y."/>
            <person name="Litt A."/>
            <person name="Lyons E."/>
            <person name="Manning G."/>
            <person name="Maruyama T."/>
            <person name="Michael T.P."/>
            <person name="Mikami K."/>
            <person name="Miyazaki S."/>
            <person name="Morinaga S."/>
            <person name="Murata T."/>
            <person name="Mueller-Roeber B."/>
            <person name="Nelson D.R."/>
            <person name="Obara M."/>
            <person name="Oguri Y."/>
            <person name="Olmstead R.G."/>
            <person name="Onodera N."/>
            <person name="Petersen B.L."/>
            <person name="Pils B."/>
            <person name="Prigge M."/>
            <person name="Rensing S.A."/>
            <person name="Riano-Pachon D.M."/>
            <person name="Roberts A.W."/>
            <person name="Sato Y."/>
            <person name="Scheller H.V."/>
            <person name="Schulz B."/>
            <person name="Schulz C."/>
            <person name="Shakirov E.V."/>
            <person name="Shibagaki N."/>
            <person name="Shinohara N."/>
            <person name="Shippen D.E."/>
            <person name="Soerensen I."/>
            <person name="Sotooka R."/>
            <person name="Sugimoto N."/>
            <person name="Sugita M."/>
            <person name="Sumikawa N."/>
            <person name="Tanurdzic M."/>
            <person name="Theissen G."/>
            <person name="Ulvskov P."/>
            <person name="Wakazuki S."/>
            <person name="Weng J.K."/>
            <person name="Willats W.W."/>
            <person name="Wipf D."/>
            <person name="Wolf P.G."/>
            <person name="Yang L."/>
            <person name="Zimmer A.D."/>
            <person name="Zhu Q."/>
            <person name="Mitros T."/>
            <person name="Hellsten U."/>
            <person name="Loque D."/>
            <person name="Otillar R."/>
            <person name="Salamov A."/>
            <person name="Schmutz J."/>
            <person name="Shapiro H."/>
            <person name="Lindquist E."/>
            <person name="Lucas S."/>
            <person name="Rokhsar D."/>
            <person name="Grigoriev I.V."/>
        </authorList>
    </citation>
    <scope>NUCLEOTIDE SEQUENCE [LARGE SCALE GENOMIC DNA]</scope>
</reference>
<proteinExistence type="predicted"/>
<dbReference type="AlphaFoldDB" id="D8T2A5"/>
<dbReference type="InParanoid" id="D8T2A5"/>
<dbReference type="EMBL" id="GL377665">
    <property type="protein sequence ID" value="EFJ09229.1"/>
    <property type="molecule type" value="Genomic_DNA"/>
</dbReference>
<dbReference type="Proteomes" id="UP000001514">
    <property type="component" value="Unassembled WGS sequence"/>
</dbReference>
<sequence>MGGVCGKYCGIELPPPPRIRGSKWLEERELESLAKSKGEVSLVPTSSASDRPKRVDWTKIVQDCVAQGDWNARSGSSWADSLAICASAMAKIGAPKLATQPGGDMVVVYLEGSRPVLKMKKVPDDLLAALVARHPVVTSLRCTQGRVIDPGFTSYELNLYPFYNGDYNLKCLPRCSVLVGYDRLFWTIFDTEFNVVYNACKNRNDVHTGVGEIVLVPL</sequence>
<organism evidence="2">
    <name type="scientific">Selaginella moellendorffii</name>
    <name type="common">Spikemoss</name>
    <dbReference type="NCBI Taxonomy" id="88036"/>
    <lineage>
        <taxon>Eukaryota</taxon>
        <taxon>Viridiplantae</taxon>
        <taxon>Streptophyta</taxon>
        <taxon>Embryophyta</taxon>
        <taxon>Tracheophyta</taxon>
        <taxon>Lycopodiopsida</taxon>
        <taxon>Selaginellales</taxon>
        <taxon>Selaginellaceae</taxon>
        <taxon>Selaginella</taxon>
    </lineage>
</organism>
<protein>
    <submittedName>
        <fullName evidence="1">Uncharacterized protein</fullName>
    </submittedName>
</protein>
<dbReference type="Gramene" id="EFJ09229">
    <property type="protein sequence ID" value="EFJ09229"/>
    <property type="gene ID" value="SELMODRAFT_428270"/>
</dbReference>
<dbReference type="HOGENOM" id="CLU_1268790_0_0_1"/>